<keyword evidence="3" id="KW-1185">Reference proteome</keyword>
<feature type="region of interest" description="Disordered" evidence="1">
    <location>
        <begin position="42"/>
        <end position="75"/>
    </location>
</feature>
<sequence length="306" mass="34741">MNFLAQLYAKRATDFVPQPAEFELSLMASHRESSIMCARLQTLKDDDSDNESVPDTDSDDEGSANDSEDEEEPNRRGQILFEGNYEFPNIPALRSTIQNFVTPLILRHLYDNQRKQIKELASRVNNKDRKYLDFASLFSEEKIGGRLQRVMEKALADFHVVEVKGDCLIDAASSATGSTPRLVNNLIKAAASGNQWELMTNIIAHTTTQKLLRDDLQLVVPPTDLAMMHDSEAAFTVYYLYQRDGTVDEKKIRDQLSLSQDQKVTAFLDNFVGYVLYYLYDQTRDALSHNGDWDALNQFTSSLNFA</sequence>
<feature type="compositionally biased region" description="Acidic residues" evidence="1">
    <location>
        <begin position="46"/>
        <end position="72"/>
    </location>
</feature>
<evidence type="ECO:0000313" key="3">
    <source>
        <dbReference type="Proteomes" id="UP001150569"/>
    </source>
</evidence>
<accession>A0A9W8E2Y4</accession>
<dbReference type="Proteomes" id="UP001150569">
    <property type="component" value="Unassembled WGS sequence"/>
</dbReference>
<gene>
    <name evidence="2" type="ORF">IWQ60_000201</name>
</gene>
<comment type="caution">
    <text evidence="2">The sequence shown here is derived from an EMBL/GenBank/DDBJ whole genome shotgun (WGS) entry which is preliminary data.</text>
</comment>
<proteinExistence type="predicted"/>
<evidence type="ECO:0000313" key="2">
    <source>
        <dbReference type="EMBL" id="KAJ1930505.1"/>
    </source>
</evidence>
<organism evidence="2 3">
    <name type="scientific">Tieghemiomyces parasiticus</name>
    <dbReference type="NCBI Taxonomy" id="78921"/>
    <lineage>
        <taxon>Eukaryota</taxon>
        <taxon>Fungi</taxon>
        <taxon>Fungi incertae sedis</taxon>
        <taxon>Zoopagomycota</taxon>
        <taxon>Kickxellomycotina</taxon>
        <taxon>Dimargaritomycetes</taxon>
        <taxon>Dimargaritales</taxon>
        <taxon>Dimargaritaceae</taxon>
        <taxon>Tieghemiomyces</taxon>
    </lineage>
</organism>
<name>A0A9W8E2Y4_9FUNG</name>
<protein>
    <submittedName>
        <fullName evidence="2">Uncharacterized protein</fullName>
    </submittedName>
</protein>
<reference evidence="2" key="1">
    <citation type="submission" date="2022-07" db="EMBL/GenBank/DDBJ databases">
        <title>Phylogenomic reconstructions and comparative analyses of Kickxellomycotina fungi.</title>
        <authorList>
            <person name="Reynolds N.K."/>
            <person name="Stajich J.E."/>
            <person name="Barry K."/>
            <person name="Grigoriev I.V."/>
            <person name="Crous P."/>
            <person name="Smith M.E."/>
        </authorList>
    </citation>
    <scope>NUCLEOTIDE SEQUENCE</scope>
    <source>
        <strain evidence="2">RSA 861</strain>
    </source>
</reference>
<dbReference type="AlphaFoldDB" id="A0A9W8E2Y4"/>
<dbReference type="EMBL" id="JANBPT010000005">
    <property type="protein sequence ID" value="KAJ1930505.1"/>
    <property type="molecule type" value="Genomic_DNA"/>
</dbReference>
<evidence type="ECO:0000256" key="1">
    <source>
        <dbReference type="SAM" id="MobiDB-lite"/>
    </source>
</evidence>